<keyword evidence="3" id="KW-1185">Reference proteome</keyword>
<name>A0A4R2MX82_9BURK</name>
<dbReference type="SMART" id="SM00450">
    <property type="entry name" value="RHOD"/>
    <property type="match status" value="1"/>
</dbReference>
<evidence type="ECO:0000313" key="2">
    <source>
        <dbReference type="EMBL" id="TCP12501.1"/>
    </source>
</evidence>
<dbReference type="EMBL" id="SLXH01000038">
    <property type="protein sequence ID" value="TCP12501.1"/>
    <property type="molecule type" value="Genomic_DNA"/>
</dbReference>
<accession>A0A4R2MX82</accession>
<evidence type="ECO:0000313" key="3">
    <source>
        <dbReference type="Proteomes" id="UP000295182"/>
    </source>
</evidence>
<dbReference type="Pfam" id="PF00581">
    <property type="entry name" value="Rhodanese"/>
    <property type="match status" value="1"/>
</dbReference>
<dbReference type="InterPro" id="IPR036873">
    <property type="entry name" value="Rhodanese-like_dom_sf"/>
</dbReference>
<dbReference type="PROSITE" id="PS50206">
    <property type="entry name" value="RHODANESE_3"/>
    <property type="match status" value="1"/>
</dbReference>
<reference evidence="2 3" key="1">
    <citation type="submission" date="2019-03" db="EMBL/GenBank/DDBJ databases">
        <title>Genomic Encyclopedia of Type Strains, Phase IV (KMG-IV): sequencing the most valuable type-strain genomes for metagenomic binning, comparative biology and taxonomic classification.</title>
        <authorList>
            <person name="Goeker M."/>
        </authorList>
    </citation>
    <scope>NUCLEOTIDE SEQUENCE [LARGE SCALE GENOMIC DNA]</scope>
    <source>
        <strain evidence="2 3">DSM 1837</strain>
    </source>
</reference>
<dbReference type="PANTHER" id="PTHR43268">
    <property type="entry name" value="THIOSULFATE SULFURTRANSFERASE/RHODANESE-LIKE DOMAIN-CONTAINING PROTEIN 2"/>
    <property type="match status" value="1"/>
</dbReference>
<sequence length="268" mass="29196">MPPEGAAGAGAPFAQERAVTPILNISCYKFVPLPDAQALRGALHAQALAADLKGTILLAEEGINFFLAGSAQAVRGFVDALRTDARFADLQPKESWSAQVPFRKMLVKVKHEIIRMDRPAIVPSAGRAPAVDAPTLHRWLAQGHDDSGRPVVTLDTRNDFEVDAGTFDGAIDWRITKFTEFPDALRAHKAALADKTVVSFCTGGIRCEKAALLMREEGLEHVYQLEGGILKYFEETDGAHYHGGCFVFDGRRVLQSDLSTQPEIAPEM</sequence>
<dbReference type="Pfam" id="PF17773">
    <property type="entry name" value="UPF0176_N"/>
    <property type="match status" value="1"/>
</dbReference>
<organism evidence="2 3">
    <name type="scientific">Simplicispira metamorpha</name>
    <dbReference type="NCBI Taxonomy" id="80881"/>
    <lineage>
        <taxon>Bacteria</taxon>
        <taxon>Pseudomonadati</taxon>
        <taxon>Pseudomonadota</taxon>
        <taxon>Betaproteobacteria</taxon>
        <taxon>Burkholderiales</taxon>
        <taxon>Comamonadaceae</taxon>
        <taxon>Simplicispira</taxon>
    </lineage>
</organism>
<dbReference type="CDD" id="cd01518">
    <property type="entry name" value="RHOD_YceA"/>
    <property type="match status" value="1"/>
</dbReference>
<protein>
    <submittedName>
        <fullName evidence="2">UPF0176 protein</fullName>
    </submittedName>
</protein>
<dbReference type="InterPro" id="IPR001763">
    <property type="entry name" value="Rhodanese-like_dom"/>
</dbReference>
<proteinExistence type="predicted"/>
<dbReference type="InterPro" id="IPR020936">
    <property type="entry name" value="TrhO"/>
</dbReference>
<dbReference type="Gene3D" id="3.40.250.10">
    <property type="entry name" value="Rhodanese-like domain"/>
    <property type="match status" value="1"/>
</dbReference>
<feature type="domain" description="Rhodanese" evidence="1">
    <location>
        <begin position="147"/>
        <end position="241"/>
    </location>
</feature>
<dbReference type="Gene3D" id="3.30.70.100">
    <property type="match status" value="1"/>
</dbReference>
<dbReference type="InterPro" id="IPR040503">
    <property type="entry name" value="TRHO_N"/>
</dbReference>
<dbReference type="NCBIfam" id="NF003703">
    <property type="entry name" value="PRK05320.1"/>
    <property type="match status" value="1"/>
</dbReference>
<comment type="caution">
    <text evidence="2">The sequence shown here is derived from an EMBL/GenBank/DDBJ whole genome shotgun (WGS) entry which is preliminary data.</text>
</comment>
<evidence type="ECO:0000259" key="1">
    <source>
        <dbReference type="PROSITE" id="PS50206"/>
    </source>
</evidence>
<dbReference type="Proteomes" id="UP000295182">
    <property type="component" value="Unassembled WGS sequence"/>
</dbReference>
<dbReference type="AlphaFoldDB" id="A0A4R2MX82"/>
<gene>
    <name evidence="2" type="ORF">EV674_1381</name>
</gene>
<dbReference type="SUPFAM" id="SSF52821">
    <property type="entry name" value="Rhodanese/Cell cycle control phosphatase"/>
    <property type="match status" value="1"/>
</dbReference>
<dbReference type="PANTHER" id="PTHR43268:SF3">
    <property type="entry name" value="RHODANESE-LIKE DOMAIN-CONTAINING PROTEIN 7-RELATED"/>
    <property type="match status" value="1"/>
</dbReference>